<sequence>MCLPPNALRIRHHCSAYFNSALKKPHLRPTLAALPLLVGFNPGCHWKSVTLAMIMSNALPLGCYSFMQIRINGAASKLGLNINGYFVNHR</sequence>
<reference evidence="1 2" key="1">
    <citation type="submission" date="2021-06" db="EMBL/GenBank/DDBJ databases">
        <title>Caerostris extrusa draft genome.</title>
        <authorList>
            <person name="Kono N."/>
            <person name="Arakawa K."/>
        </authorList>
    </citation>
    <scope>NUCLEOTIDE SEQUENCE [LARGE SCALE GENOMIC DNA]</scope>
</reference>
<dbReference type="Proteomes" id="UP001054945">
    <property type="component" value="Unassembled WGS sequence"/>
</dbReference>
<keyword evidence="2" id="KW-1185">Reference proteome</keyword>
<protein>
    <submittedName>
        <fullName evidence="1">Uncharacterized protein</fullName>
    </submittedName>
</protein>
<dbReference type="AlphaFoldDB" id="A0AAV4TQA7"/>
<accession>A0AAV4TQA7</accession>
<organism evidence="1 2">
    <name type="scientific">Caerostris extrusa</name>
    <name type="common">Bark spider</name>
    <name type="synonym">Caerostris bankana</name>
    <dbReference type="NCBI Taxonomy" id="172846"/>
    <lineage>
        <taxon>Eukaryota</taxon>
        <taxon>Metazoa</taxon>
        <taxon>Ecdysozoa</taxon>
        <taxon>Arthropoda</taxon>
        <taxon>Chelicerata</taxon>
        <taxon>Arachnida</taxon>
        <taxon>Araneae</taxon>
        <taxon>Araneomorphae</taxon>
        <taxon>Entelegynae</taxon>
        <taxon>Araneoidea</taxon>
        <taxon>Araneidae</taxon>
        <taxon>Caerostris</taxon>
    </lineage>
</organism>
<evidence type="ECO:0000313" key="2">
    <source>
        <dbReference type="Proteomes" id="UP001054945"/>
    </source>
</evidence>
<comment type="caution">
    <text evidence="1">The sequence shown here is derived from an EMBL/GenBank/DDBJ whole genome shotgun (WGS) entry which is preliminary data.</text>
</comment>
<proteinExistence type="predicted"/>
<gene>
    <name evidence="1" type="ORF">CEXT_589031</name>
</gene>
<evidence type="ECO:0000313" key="1">
    <source>
        <dbReference type="EMBL" id="GIY47706.1"/>
    </source>
</evidence>
<name>A0AAV4TQA7_CAEEX</name>
<dbReference type="EMBL" id="BPLR01011609">
    <property type="protein sequence ID" value="GIY47706.1"/>
    <property type="molecule type" value="Genomic_DNA"/>
</dbReference>